<evidence type="ECO:0000256" key="1">
    <source>
        <dbReference type="ARBA" id="ARBA00001971"/>
    </source>
</evidence>
<dbReference type="GO" id="GO:0020037">
    <property type="term" value="F:heme binding"/>
    <property type="evidence" value="ECO:0007669"/>
    <property type="project" value="InterPro"/>
</dbReference>
<evidence type="ECO:0000313" key="6">
    <source>
        <dbReference type="EMBL" id="KAK3059213.1"/>
    </source>
</evidence>
<dbReference type="GO" id="GO:0004497">
    <property type="term" value="F:monooxygenase activity"/>
    <property type="evidence" value="ECO:0007669"/>
    <property type="project" value="UniProtKB-KW"/>
</dbReference>
<dbReference type="InterPro" id="IPR001128">
    <property type="entry name" value="Cyt_P450"/>
</dbReference>
<dbReference type="PANTHER" id="PTHR24305">
    <property type="entry name" value="CYTOCHROME P450"/>
    <property type="match status" value="1"/>
</dbReference>
<gene>
    <name evidence="6" type="ORF">LTR09_000779</name>
</gene>
<name>A0AAJ0GKF8_9PEZI</name>
<dbReference type="GO" id="GO:0016705">
    <property type="term" value="F:oxidoreductase activity, acting on paired donors, with incorporation or reduction of molecular oxygen"/>
    <property type="evidence" value="ECO:0007669"/>
    <property type="project" value="InterPro"/>
</dbReference>
<dbReference type="InterPro" id="IPR002401">
    <property type="entry name" value="Cyt_P450_E_grp-I"/>
</dbReference>
<dbReference type="EMBL" id="JAWDJX010000001">
    <property type="protein sequence ID" value="KAK3059213.1"/>
    <property type="molecule type" value="Genomic_DNA"/>
</dbReference>
<dbReference type="SUPFAM" id="SSF48264">
    <property type="entry name" value="Cytochrome P450"/>
    <property type="match status" value="1"/>
</dbReference>
<keyword evidence="5" id="KW-0560">Oxidoreductase</keyword>
<keyword evidence="2 4" id="KW-0479">Metal-binding</keyword>
<dbReference type="PROSITE" id="PS00086">
    <property type="entry name" value="CYTOCHROME_P450"/>
    <property type="match status" value="1"/>
</dbReference>
<reference evidence="6" key="1">
    <citation type="submission" date="2023-04" db="EMBL/GenBank/DDBJ databases">
        <title>Black Yeasts Isolated from many extreme environments.</title>
        <authorList>
            <person name="Coleine C."/>
            <person name="Stajich J.E."/>
            <person name="Selbmann L."/>
        </authorList>
    </citation>
    <scope>NUCLEOTIDE SEQUENCE</scope>
    <source>
        <strain evidence="6">CCFEE 5312</strain>
    </source>
</reference>
<dbReference type="Proteomes" id="UP001271007">
    <property type="component" value="Unassembled WGS sequence"/>
</dbReference>
<proteinExistence type="inferred from homology"/>
<evidence type="ECO:0000313" key="7">
    <source>
        <dbReference type="Proteomes" id="UP001271007"/>
    </source>
</evidence>
<evidence type="ECO:0000256" key="5">
    <source>
        <dbReference type="RuleBase" id="RU000461"/>
    </source>
</evidence>
<keyword evidence="5" id="KW-0503">Monooxygenase</keyword>
<dbReference type="PRINTS" id="PR00385">
    <property type="entry name" value="P450"/>
</dbReference>
<evidence type="ECO:0000256" key="4">
    <source>
        <dbReference type="PIRSR" id="PIRSR602401-1"/>
    </source>
</evidence>
<keyword evidence="4 5" id="KW-0349">Heme</keyword>
<dbReference type="PANTHER" id="PTHR24305:SF226">
    <property type="entry name" value="CYTOCHROME P450 MONOOXYGENASE"/>
    <property type="match status" value="1"/>
</dbReference>
<dbReference type="Pfam" id="PF00067">
    <property type="entry name" value="p450"/>
    <property type="match status" value="1"/>
</dbReference>
<evidence type="ECO:0000256" key="2">
    <source>
        <dbReference type="ARBA" id="ARBA00022723"/>
    </source>
</evidence>
<dbReference type="InterPro" id="IPR050121">
    <property type="entry name" value="Cytochrome_P450_monoxygenase"/>
</dbReference>
<dbReference type="InterPro" id="IPR036396">
    <property type="entry name" value="Cyt_P450_sf"/>
</dbReference>
<keyword evidence="7" id="KW-1185">Reference proteome</keyword>
<evidence type="ECO:0008006" key="8">
    <source>
        <dbReference type="Google" id="ProtNLM"/>
    </source>
</evidence>
<keyword evidence="3 4" id="KW-0408">Iron</keyword>
<dbReference type="InterPro" id="IPR017972">
    <property type="entry name" value="Cyt_P450_CS"/>
</dbReference>
<feature type="binding site" description="axial binding residue" evidence="4">
    <location>
        <position position="383"/>
    </location>
    <ligand>
        <name>heme</name>
        <dbReference type="ChEBI" id="CHEBI:30413"/>
    </ligand>
    <ligandPart>
        <name>Fe</name>
        <dbReference type="ChEBI" id="CHEBI:18248"/>
    </ligandPart>
</feature>
<organism evidence="6 7">
    <name type="scientific">Extremus antarcticus</name>
    <dbReference type="NCBI Taxonomy" id="702011"/>
    <lineage>
        <taxon>Eukaryota</taxon>
        <taxon>Fungi</taxon>
        <taxon>Dikarya</taxon>
        <taxon>Ascomycota</taxon>
        <taxon>Pezizomycotina</taxon>
        <taxon>Dothideomycetes</taxon>
        <taxon>Dothideomycetidae</taxon>
        <taxon>Mycosphaerellales</taxon>
        <taxon>Extremaceae</taxon>
        <taxon>Extremus</taxon>
    </lineage>
</organism>
<dbReference type="PRINTS" id="PR00463">
    <property type="entry name" value="EP450I"/>
</dbReference>
<dbReference type="Gene3D" id="1.10.630.10">
    <property type="entry name" value="Cytochrome P450"/>
    <property type="match status" value="1"/>
</dbReference>
<accession>A0AAJ0GKF8</accession>
<protein>
    <recommendedName>
        <fullName evidence="8">Cytochrome P450</fullName>
    </recommendedName>
</protein>
<dbReference type="AlphaFoldDB" id="A0AAJ0GKF8"/>
<comment type="cofactor">
    <cofactor evidence="1 4">
        <name>heme</name>
        <dbReference type="ChEBI" id="CHEBI:30413"/>
    </cofactor>
</comment>
<comment type="caution">
    <text evidence="6">The sequence shown here is derived from an EMBL/GenBank/DDBJ whole genome shotgun (WGS) entry which is preliminary data.</text>
</comment>
<comment type="similarity">
    <text evidence="5">Belongs to the cytochrome P450 family.</text>
</comment>
<dbReference type="GO" id="GO:0005506">
    <property type="term" value="F:iron ion binding"/>
    <property type="evidence" value="ECO:0007669"/>
    <property type="project" value="InterPro"/>
</dbReference>
<sequence length="470" mass="52675">MTAFAKPDFVSFDTFDAFCDIYAARSNFQKVPSYVVLSPSRRGNAVSTQDKHVSQFKRRSEAPFFSDKNIKDLEERYLSKISKFTSMLPASEAGGESGSAWSKKRDMSDYTTWMTLDVITDLLYGETLDLLRSDKYRWIPNAFRMVQWRNLICMNYPTLLKGKMDRILLWPARKELCQLQNWTYGKSRDEAYRGEDETKPNLFSVMKSAEARRAGDSSVDGIVKDIWSESMFLLAAGSESTATTMSVTYFYLAHAPELLKRVTAEVRSAFIDAEEIRSGAIFDSLHILQACILETLRIAPAAPNTLPRVVPAEGAHIAGHYIPGGTTVGTSLYAMQHNAMYWDRPDSFVPERWLARLKEETAKEIAATASPGFAPFGMGPRNCLGWRLAWAEMTVALARVLFLFDMRLESDAPCCAKRGGGEECEPDFPGYITMAAKGPYVEFRRRQDEAVVASGECGNPRRRSGPSVAT</sequence>
<evidence type="ECO:0000256" key="3">
    <source>
        <dbReference type="ARBA" id="ARBA00023004"/>
    </source>
</evidence>